<evidence type="ECO:0000256" key="5">
    <source>
        <dbReference type="SAM" id="Phobius"/>
    </source>
</evidence>
<comment type="subcellular location">
    <subcellularLocation>
        <location evidence="1">Membrane</location>
        <topology evidence="1">Multi-pass membrane protein</topology>
    </subcellularLocation>
</comment>
<keyword evidence="2 5" id="KW-0812">Transmembrane</keyword>
<evidence type="ECO:0000256" key="4">
    <source>
        <dbReference type="ARBA" id="ARBA00023136"/>
    </source>
</evidence>
<dbReference type="RefSeq" id="WP_092621796.1">
    <property type="nucleotide sequence ID" value="NZ_FNCV01000016.1"/>
</dbReference>
<reference evidence="8" key="1">
    <citation type="submission" date="2016-10" db="EMBL/GenBank/DDBJ databases">
        <authorList>
            <person name="Varghese N."/>
            <person name="Submissions S."/>
        </authorList>
    </citation>
    <scope>NUCLEOTIDE SEQUENCE [LARGE SCALE GENOMIC DNA]</scope>
    <source>
        <strain evidence="8">930I</strain>
    </source>
</reference>
<dbReference type="EMBL" id="FNCV01000016">
    <property type="protein sequence ID" value="SDH85444.1"/>
    <property type="molecule type" value="Genomic_DNA"/>
</dbReference>
<sequence>MDALIDGLSYWHWWIAGAILLVVELLAPGIIFLWLAMAAGVTGALVLLLPGLGWEVQVLVFSGLGVVSVLAGRRIWRHRPADSDHPTLNRRGSELIGRRYPLERAIESGTGRIRVGESMWLVHGPDTPAGALVEVTDVDGPTLVVRPAEAAAVETPREAS</sequence>
<dbReference type="Gene3D" id="2.40.50.140">
    <property type="entry name" value="Nucleic acid-binding proteins"/>
    <property type="match status" value="1"/>
</dbReference>
<keyword evidence="4 5" id="KW-0472">Membrane</keyword>
<evidence type="ECO:0000313" key="8">
    <source>
        <dbReference type="Proteomes" id="UP000217076"/>
    </source>
</evidence>
<dbReference type="InterPro" id="IPR012340">
    <property type="entry name" value="NA-bd_OB-fold"/>
</dbReference>
<name>A0A1G8FTL2_9PROT</name>
<dbReference type="PANTHER" id="PTHR33507">
    <property type="entry name" value="INNER MEMBRANE PROTEIN YBBJ"/>
    <property type="match status" value="1"/>
</dbReference>
<evidence type="ECO:0000256" key="3">
    <source>
        <dbReference type="ARBA" id="ARBA00022989"/>
    </source>
</evidence>
<evidence type="ECO:0000256" key="2">
    <source>
        <dbReference type="ARBA" id="ARBA00022692"/>
    </source>
</evidence>
<feature type="transmembrane region" description="Helical" evidence="5">
    <location>
        <begin position="12"/>
        <end position="36"/>
    </location>
</feature>
<keyword evidence="8" id="KW-1185">Reference proteome</keyword>
<dbReference type="GO" id="GO:0005886">
    <property type="term" value="C:plasma membrane"/>
    <property type="evidence" value="ECO:0007669"/>
    <property type="project" value="TreeGrafter"/>
</dbReference>
<dbReference type="Pfam" id="PF01957">
    <property type="entry name" value="NfeD"/>
    <property type="match status" value="1"/>
</dbReference>
<evidence type="ECO:0000259" key="6">
    <source>
        <dbReference type="Pfam" id="PF01957"/>
    </source>
</evidence>
<dbReference type="InterPro" id="IPR052165">
    <property type="entry name" value="Membrane_assoc_protease"/>
</dbReference>
<organism evidence="7 8">
    <name type="scientific">Roseospirillum parvum</name>
    <dbReference type="NCBI Taxonomy" id="83401"/>
    <lineage>
        <taxon>Bacteria</taxon>
        <taxon>Pseudomonadati</taxon>
        <taxon>Pseudomonadota</taxon>
        <taxon>Alphaproteobacteria</taxon>
        <taxon>Rhodospirillales</taxon>
        <taxon>Rhodospirillaceae</taxon>
        <taxon>Roseospirillum</taxon>
    </lineage>
</organism>
<proteinExistence type="predicted"/>
<accession>A0A1G8FTL2</accession>
<dbReference type="PANTHER" id="PTHR33507:SF3">
    <property type="entry name" value="INNER MEMBRANE PROTEIN YBBJ"/>
    <property type="match status" value="1"/>
</dbReference>
<keyword evidence="3 5" id="KW-1133">Transmembrane helix</keyword>
<dbReference type="OrthoDB" id="9810336at2"/>
<evidence type="ECO:0000313" key="7">
    <source>
        <dbReference type="EMBL" id="SDH85444.1"/>
    </source>
</evidence>
<feature type="domain" description="NfeD-like C-terminal" evidence="6">
    <location>
        <begin position="94"/>
        <end position="147"/>
    </location>
</feature>
<dbReference type="Proteomes" id="UP000217076">
    <property type="component" value="Unassembled WGS sequence"/>
</dbReference>
<dbReference type="InterPro" id="IPR002810">
    <property type="entry name" value="NfeD-like_C"/>
</dbReference>
<gene>
    <name evidence="7" type="ORF">SAMN05421742_11616</name>
</gene>
<protein>
    <recommendedName>
        <fullName evidence="6">NfeD-like C-terminal domain-containing protein</fullName>
    </recommendedName>
</protein>
<dbReference type="STRING" id="83401.SAMN05421742_11616"/>
<evidence type="ECO:0000256" key="1">
    <source>
        <dbReference type="ARBA" id="ARBA00004141"/>
    </source>
</evidence>
<dbReference type="AlphaFoldDB" id="A0A1G8FTL2"/>
<feature type="transmembrane region" description="Helical" evidence="5">
    <location>
        <begin position="56"/>
        <end position="76"/>
    </location>
</feature>